<organism evidence="1">
    <name type="scientific">Arion vulgaris</name>
    <dbReference type="NCBI Taxonomy" id="1028688"/>
    <lineage>
        <taxon>Eukaryota</taxon>
        <taxon>Metazoa</taxon>
        <taxon>Spiralia</taxon>
        <taxon>Lophotrochozoa</taxon>
        <taxon>Mollusca</taxon>
        <taxon>Gastropoda</taxon>
        <taxon>Heterobranchia</taxon>
        <taxon>Euthyneura</taxon>
        <taxon>Panpulmonata</taxon>
        <taxon>Eupulmonata</taxon>
        <taxon>Stylommatophora</taxon>
        <taxon>Helicina</taxon>
        <taxon>Arionoidea</taxon>
        <taxon>Arionidae</taxon>
        <taxon>Arion</taxon>
    </lineage>
</organism>
<proteinExistence type="predicted"/>
<name>A0A0B7A4P7_9EUPU</name>
<accession>A0A0B7A4P7</accession>
<gene>
    <name evidence="1" type="primary">ORF97048</name>
</gene>
<evidence type="ECO:0000313" key="1">
    <source>
        <dbReference type="EMBL" id="CEK75788.1"/>
    </source>
</evidence>
<dbReference type="EMBL" id="HACG01028923">
    <property type="protein sequence ID" value="CEK75788.1"/>
    <property type="molecule type" value="Transcribed_RNA"/>
</dbReference>
<reference evidence="1" key="1">
    <citation type="submission" date="2014-12" db="EMBL/GenBank/DDBJ databases">
        <title>Insight into the proteome of Arion vulgaris.</title>
        <authorList>
            <person name="Aradska J."/>
            <person name="Bulat T."/>
            <person name="Smidak R."/>
            <person name="Sarate P."/>
            <person name="Gangsoo J."/>
            <person name="Sialana F."/>
            <person name="Bilban M."/>
            <person name="Lubec G."/>
        </authorList>
    </citation>
    <scope>NUCLEOTIDE SEQUENCE</scope>
    <source>
        <tissue evidence="1">Skin</tissue>
    </source>
</reference>
<protein>
    <submittedName>
        <fullName evidence="1">Uncharacterized protein</fullName>
    </submittedName>
</protein>
<dbReference type="AlphaFoldDB" id="A0A0B7A4P7"/>
<sequence length="80" mass="9574">MTVCNKFCYVLMTCVIVHQFHNKDMTVQQTNKQQHQPNNHYQVQHYEILNVHIKLPYGRAHYEILYGSTMLFCQSQELES</sequence>